<reference evidence="2" key="1">
    <citation type="submission" date="2014-11" db="EMBL/GenBank/DDBJ databases">
        <authorList>
            <person name="Amaro Gonzalez C."/>
        </authorList>
    </citation>
    <scope>NUCLEOTIDE SEQUENCE</scope>
</reference>
<reference evidence="2" key="2">
    <citation type="journal article" date="2015" name="Fish Shellfish Immunol.">
        <title>Early steps in the European eel (Anguilla anguilla)-Vibrio vulnificus interaction in the gills: Role of the RtxA13 toxin.</title>
        <authorList>
            <person name="Callol A."/>
            <person name="Pajuelo D."/>
            <person name="Ebbesson L."/>
            <person name="Teles M."/>
            <person name="MacKenzie S."/>
            <person name="Amaro C."/>
        </authorList>
    </citation>
    <scope>NUCLEOTIDE SEQUENCE</scope>
</reference>
<feature type="region of interest" description="Disordered" evidence="1">
    <location>
        <begin position="12"/>
        <end position="38"/>
    </location>
</feature>
<proteinExistence type="predicted"/>
<name>A0A0E9T7C6_ANGAN</name>
<evidence type="ECO:0000256" key="1">
    <source>
        <dbReference type="SAM" id="MobiDB-lite"/>
    </source>
</evidence>
<organism evidence="2">
    <name type="scientific">Anguilla anguilla</name>
    <name type="common">European freshwater eel</name>
    <name type="synonym">Muraena anguilla</name>
    <dbReference type="NCBI Taxonomy" id="7936"/>
    <lineage>
        <taxon>Eukaryota</taxon>
        <taxon>Metazoa</taxon>
        <taxon>Chordata</taxon>
        <taxon>Craniata</taxon>
        <taxon>Vertebrata</taxon>
        <taxon>Euteleostomi</taxon>
        <taxon>Actinopterygii</taxon>
        <taxon>Neopterygii</taxon>
        <taxon>Teleostei</taxon>
        <taxon>Anguilliformes</taxon>
        <taxon>Anguillidae</taxon>
        <taxon>Anguilla</taxon>
    </lineage>
</organism>
<dbReference type="EMBL" id="GBXM01059026">
    <property type="protein sequence ID" value="JAH49551.1"/>
    <property type="molecule type" value="Transcribed_RNA"/>
</dbReference>
<dbReference type="AlphaFoldDB" id="A0A0E9T7C6"/>
<evidence type="ECO:0000313" key="2">
    <source>
        <dbReference type="EMBL" id="JAH49551.1"/>
    </source>
</evidence>
<protein>
    <submittedName>
        <fullName evidence="2">Uncharacterized protein</fullName>
    </submittedName>
</protein>
<sequence length="38" mass="4315">MCVRQSVTGHCDTKGEEQSFHRPCFSPPPLLRKPKETS</sequence>
<accession>A0A0E9T7C6</accession>